<evidence type="ECO:0000313" key="7">
    <source>
        <dbReference type="EMBL" id="SDL07125.1"/>
    </source>
</evidence>
<keyword evidence="4" id="KW-0378">Hydrolase</keyword>
<evidence type="ECO:0000256" key="2">
    <source>
        <dbReference type="ARBA" id="ARBA00012662"/>
    </source>
</evidence>
<dbReference type="Gene3D" id="2.60.120.260">
    <property type="entry name" value="Galactose-binding domain-like"/>
    <property type="match status" value="1"/>
</dbReference>
<feature type="domain" description="Glycoside hydrolase family 29 N-terminal" evidence="6">
    <location>
        <begin position="561"/>
        <end position="863"/>
    </location>
</feature>
<dbReference type="SMART" id="SM00812">
    <property type="entry name" value="Alpha_L_fucos"/>
    <property type="match status" value="1"/>
</dbReference>
<organism evidence="7 8">
    <name type="scientific">Tessaracoccus oleiagri</name>
    <dbReference type="NCBI Taxonomy" id="686624"/>
    <lineage>
        <taxon>Bacteria</taxon>
        <taxon>Bacillati</taxon>
        <taxon>Actinomycetota</taxon>
        <taxon>Actinomycetes</taxon>
        <taxon>Propionibacteriales</taxon>
        <taxon>Propionibacteriaceae</taxon>
        <taxon>Tessaracoccus</taxon>
    </lineage>
</organism>
<dbReference type="EMBL" id="FNGP01000001">
    <property type="protein sequence ID" value="SDL07125.1"/>
    <property type="molecule type" value="Genomic_DNA"/>
</dbReference>
<dbReference type="Proteomes" id="UP000199475">
    <property type="component" value="Unassembled WGS sequence"/>
</dbReference>
<proteinExistence type="inferred from homology"/>
<dbReference type="InterPro" id="IPR000933">
    <property type="entry name" value="Glyco_hydro_29"/>
</dbReference>
<dbReference type="AlphaFoldDB" id="A0A1G9H2S0"/>
<dbReference type="GO" id="GO:0016139">
    <property type="term" value="P:glycoside catabolic process"/>
    <property type="evidence" value="ECO:0007669"/>
    <property type="project" value="TreeGrafter"/>
</dbReference>
<keyword evidence="3" id="KW-0732">Signal</keyword>
<sequence>MAVTKSKTSKLLATAAAGSLLAAAFYSIPTAMAADGDDLNVRFGGSLVSNTSYTTTEGEQMRGVLRRVVGTEDQVPGQGVVLDGGSEGLRFDAANLSLGSSGGLITQSFLAEAVFVPASGTQTSMAPIISAGGNFTVRYEGGELNYGFDTNATGSWTKFRQSVPAPAPAQEHVFSVHYIAQADGSVDLEAMLDGRILPPVEAPASARLSSGLESSFGFGNDVHPAATTRGFRGTISALRVAGTDGASGPGVFEYQPATGATTHFQTSWDGTLGERYSPTAGDISEGTAVRRGNATVSGGTLALGGGADAVVYTGDPNPLASTWIGDQGFVVETTFTPASQQAPLGTILSVGGNFFVRYQDGLLRYGYSGTPVDGTGWTDVNGTAGIPAAGREHVLSVAWEPDPEAPGGRMIVWLDGVELPALDGDVYVRQSGGAEGQVGFGNDVNPGGLQRGFVGSLGASRFALLDDGFVDTAFTLQTLIPVEVCEPLEDLEPANYQSVSTSDCSANIIKKASMVRPTAKQANWQEEGLTAFIHFGVNTFYNQEWGHGTEDPARVDPTGDLDPEEWIRQLRDAGYRTAILTLKHHDGFMLWPTRYSDYSIASSPWKDGQGDIAKEFADAARKYGMKVGFYLSPADSHAEIQGIYGNGSPRSERTIPTLVEGDDRAGLDLPRFTYEATDYGSFFLNTLYEVLTQYGEVSEVWFDGAAGNTGATEVFDYDAYYDLIANLQPGANIAVGGRDVRWIGNEHGEARVNEWSPLPIVDNGPGKIGAVQPGGPFNQNFGSDQQVIDAVRSGSANSLHWWPAEADMKITGGWFAHPWDVPKTPQQLLGHYERTVGRNSVMLLNVPPTTSGQFAPSSVDSIDGFAAERRKAFTLDHALGADTRIGGESEDTVTNGNTRDGHAFEAGEFTPIEITLSAPETVARVGISEDILDAGQTVKKFKVEALVYDEWTEVASSGVIGAQRIVVLNEPVTAQTWRITVTDARDGYTISDVKLWGQLEADPGKPTDIFVDCSTTKAGDGTSERPFNSLEQFRKTELATGANLHFRAGVDCADADLTFWGYGTADDPVNVLVWGGSDAPTVGGRPLTERFANYSDQGWEVRGAAAPKKNR</sequence>
<evidence type="ECO:0000256" key="1">
    <source>
        <dbReference type="ARBA" id="ARBA00007951"/>
    </source>
</evidence>
<dbReference type="GO" id="GO:0005764">
    <property type="term" value="C:lysosome"/>
    <property type="evidence" value="ECO:0007669"/>
    <property type="project" value="TreeGrafter"/>
</dbReference>
<dbReference type="InterPro" id="IPR017853">
    <property type="entry name" value="GH"/>
</dbReference>
<dbReference type="InterPro" id="IPR057739">
    <property type="entry name" value="Glyco_hydro_29_N"/>
</dbReference>
<dbReference type="GO" id="GO:0006004">
    <property type="term" value="P:fucose metabolic process"/>
    <property type="evidence" value="ECO:0007669"/>
    <property type="project" value="TreeGrafter"/>
</dbReference>
<gene>
    <name evidence="7" type="ORF">SAMN04488242_0037</name>
</gene>
<dbReference type="EC" id="3.2.1.51" evidence="2"/>
<comment type="similarity">
    <text evidence="1">Belongs to the glycosyl hydrolase 29 family.</text>
</comment>
<keyword evidence="5" id="KW-0326">Glycosidase</keyword>
<evidence type="ECO:0000259" key="6">
    <source>
        <dbReference type="Pfam" id="PF01120"/>
    </source>
</evidence>
<keyword evidence="8" id="KW-1185">Reference proteome</keyword>
<dbReference type="STRING" id="686624.SAMN04488242_0037"/>
<dbReference type="Pfam" id="PF01120">
    <property type="entry name" value="Alpha_L_fucos"/>
    <property type="match status" value="1"/>
</dbReference>
<evidence type="ECO:0000256" key="5">
    <source>
        <dbReference type="ARBA" id="ARBA00023295"/>
    </source>
</evidence>
<dbReference type="SUPFAM" id="SSF51445">
    <property type="entry name" value="(Trans)glycosidases"/>
    <property type="match status" value="1"/>
</dbReference>
<evidence type="ECO:0000256" key="4">
    <source>
        <dbReference type="ARBA" id="ARBA00022801"/>
    </source>
</evidence>
<dbReference type="PANTHER" id="PTHR10030:SF37">
    <property type="entry name" value="ALPHA-L-FUCOSIDASE-RELATED"/>
    <property type="match status" value="1"/>
</dbReference>
<accession>A0A1G9H2S0</accession>
<evidence type="ECO:0000313" key="8">
    <source>
        <dbReference type="Proteomes" id="UP000199475"/>
    </source>
</evidence>
<name>A0A1G9H2S0_9ACTN</name>
<reference evidence="7 8" key="1">
    <citation type="submission" date="2016-10" db="EMBL/GenBank/DDBJ databases">
        <authorList>
            <person name="de Groot N.N."/>
        </authorList>
    </citation>
    <scope>NUCLEOTIDE SEQUENCE [LARGE SCALE GENOMIC DNA]</scope>
    <source>
        <strain evidence="7 8">CGMCC 1.9159</strain>
    </source>
</reference>
<dbReference type="Gene3D" id="3.20.20.80">
    <property type="entry name" value="Glycosidases"/>
    <property type="match status" value="1"/>
</dbReference>
<dbReference type="GO" id="GO:0004560">
    <property type="term" value="F:alpha-L-fucosidase activity"/>
    <property type="evidence" value="ECO:0007669"/>
    <property type="project" value="InterPro"/>
</dbReference>
<dbReference type="PANTHER" id="PTHR10030">
    <property type="entry name" value="ALPHA-L-FUCOSIDASE"/>
    <property type="match status" value="1"/>
</dbReference>
<evidence type="ECO:0000256" key="3">
    <source>
        <dbReference type="ARBA" id="ARBA00022729"/>
    </source>
</evidence>
<protein>
    <recommendedName>
        <fullName evidence="2">alpha-L-fucosidase</fullName>
        <ecNumber evidence="2">3.2.1.51</ecNumber>
    </recommendedName>
</protein>